<evidence type="ECO:0000313" key="15">
    <source>
        <dbReference type="Proteomes" id="UP000006375"/>
    </source>
</evidence>
<dbReference type="InterPro" id="IPR001584">
    <property type="entry name" value="Integrase_cat-core"/>
</dbReference>
<organism evidence="14 15">
    <name type="scientific">Gluconobacter oxydans (strain 621H)</name>
    <name type="common">Gluconobacter suboxydans</name>
    <dbReference type="NCBI Taxonomy" id="290633"/>
    <lineage>
        <taxon>Bacteria</taxon>
        <taxon>Pseudomonadati</taxon>
        <taxon>Pseudomonadota</taxon>
        <taxon>Alphaproteobacteria</taxon>
        <taxon>Acetobacterales</taxon>
        <taxon>Acetobacteraceae</taxon>
        <taxon>Gluconobacter</taxon>
    </lineage>
</organism>
<keyword evidence="14" id="KW-0675">Receptor</keyword>
<dbReference type="InterPro" id="IPR047656">
    <property type="entry name" value="IS481-like_transpos"/>
</dbReference>
<dbReference type="STRING" id="290633.GOX2204"/>
<dbReference type="InterPro" id="IPR012337">
    <property type="entry name" value="RNaseH-like_sf"/>
</dbReference>
<sequence>MGQIRHGSATTTHAVRAAIQRSQASLAALSEEFGINPKTVAKWRKRQSVEDQKTGPKEPRSTVLSETDEAMIVAFRRHTLLPLDDCLYALQASIPHLTRSALHRCLQRHGISRLPDIEGDKAKRQRFKRYPIGFFHLDIAEVQTAEGKLYLFVAIDRTSKFAVTQLVEKADRKTAWEFLEHLLSIIPYQIHTILTDNGIQFADQPRNRNTAWSRPMRFDMICEAHGIEHRLTKPNHPWTNGQVERMNRTIKEATVKRFHYDSHEQLRTHLNDFMAAYNFGRRLKTLSGLTPYEYVCKIWTSEPERFIINPTHQTPGLNTYGGVNATGGMFDLYRVDADVGGFATDDGMIRYRVYGTINGQHTQLSRTGSRRFSISPSFTFGGDGPTTLTLLGNYQYDPENGSYGGVPLIGSLKRASYGYLPRNFYDGDVSAEKFNRRQGAITYILNHRFNDDWSFSTRGRYDDIRTVYRSVYDNGYYDSDDGTSGQMLSRSAYGTQEHNYNLAFDSQFKGKVRTGPLRHALMFGFDYMQQKANDTEAYGDAPDLDVLHPDYHMAIADLTPYLRYVTKSHQIGAYGQDEIRWKRLILTGSIRNDWYRSNQTEYFEQSNDRQSASQITWRASGLYHFDFGFSPYISYSTSFQPQSGTVSNDGGTTLRQAHPSIGKQLEGGLKYQIPGTSVLFTAAGFHIEQSNVLVSVANTGYSLQSGLVHSDGFEFEAHAQPFHNLMVTAAVSFQKVRDDSTGKPLIQSGKGNASLFAFYTMPSGPLKGFGFGGGCGIPTRPMVAKRPMAVSGSRNMPCLTPQLLTTSTTCLIPCMAGRSLPVSGTCLTGTILQTASPMAQTGSTVTTESGGTLRPA</sequence>
<keyword evidence="3" id="KW-1134">Transmembrane beta strand</keyword>
<dbReference type="HOGENOM" id="CLU_333638_0_0_5"/>
<evidence type="ECO:0000256" key="11">
    <source>
        <dbReference type="ARBA" id="ARBA00023237"/>
    </source>
</evidence>
<accession>Q5FNV7</accession>
<keyword evidence="7" id="KW-0408">Iron</keyword>
<dbReference type="EMBL" id="CP000009">
    <property type="protein sequence ID" value="AAW61939.1"/>
    <property type="molecule type" value="Genomic_DNA"/>
</dbReference>
<keyword evidence="10" id="KW-0472">Membrane</keyword>
<keyword evidence="8" id="KW-0406">Ion transport</keyword>
<dbReference type="SUPFAM" id="SSF56935">
    <property type="entry name" value="Porins"/>
    <property type="match status" value="1"/>
</dbReference>
<dbReference type="GO" id="GO:0003676">
    <property type="term" value="F:nucleic acid binding"/>
    <property type="evidence" value="ECO:0007669"/>
    <property type="project" value="InterPro"/>
</dbReference>
<evidence type="ECO:0000256" key="1">
    <source>
        <dbReference type="ARBA" id="ARBA00004571"/>
    </source>
</evidence>
<evidence type="ECO:0000256" key="5">
    <source>
        <dbReference type="ARBA" id="ARBA00022692"/>
    </source>
</evidence>
<keyword evidence="11" id="KW-0998">Cell outer membrane</keyword>
<evidence type="ECO:0000256" key="2">
    <source>
        <dbReference type="ARBA" id="ARBA00022448"/>
    </source>
</evidence>
<dbReference type="Pfam" id="PF00593">
    <property type="entry name" value="TonB_dep_Rec_b-barrel"/>
    <property type="match status" value="1"/>
</dbReference>
<keyword evidence="5" id="KW-0812">Transmembrane</keyword>
<keyword evidence="9" id="KW-0798">TonB box</keyword>
<keyword evidence="6" id="KW-0732">Signal</keyword>
<dbReference type="KEGG" id="gox:GOX2204"/>
<dbReference type="InterPro" id="IPR036397">
    <property type="entry name" value="RNaseH_sf"/>
</dbReference>
<dbReference type="InterPro" id="IPR036942">
    <property type="entry name" value="Beta-barrel_TonB_sf"/>
</dbReference>
<dbReference type="Gene3D" id="2.40.170.20">
    <property type="entry name" value="TonB-dependent receptor, beta-barrel domain"/>
    <property type="match status" value="1"/>
</dbReference>
<evidence type="ECO:0000256" key="7">
    <source>
        <dbReference type="ARBA" id="ARBA00023004"/>
    </source>
</evidence>
<evidence type="ECO:0000256" key="6">
    <source>
        <dbReference type="ARBA" id="ARBA00022729"/>
    </source>
</evidence>
<dbReference type="NCBIfam" id="NF033577">
    <property type="entry name" value="transpos_IS481"/>
    <property type="match status" value="1"/>
</dbReference>
<gene>
    <name evidence="14" type="ordered locus">GOX2204</name>
</gene>
<dbReference type="PANTHER" id="PTHR32552">
    <property type="entry name" value="FERRICHROME IRON RECEPTOR-RELATED"/>
    <property type="match status" value="1"/>
</dbReference>
<evidence type="ECO:0000256" key="12">
    <source>
        <dbReference type="SAM" id="MobiDB-lite"/>
    </source>
</evidence>
<dbReference type="GO" id="GO:0015344">
    <property type="term" value="F:siderophore uptake transmembrane transporter activity"/>
    <property type="evidence" value="ECO:0007669"/>
    <property type="project" value="TreeGrafter"/>
</dbReference>
<evidence type="ECO:0000256" key="4">
    <source>
        <dbReference type="ARBA" id="ARBA00022496"/>
    </source>
</evidence>
<dbReference type="SUPFAM" id="SSF53098">
    <property type="entry name" value="Ribonuclease H-like"/>
    <property type="match status" value="1"/>
</dbReference>
<dbReference type="Pfam" id="PF00665">
    <property type="entry name" value="rve"/>
    <property type="match status" value="1"/>
</dbReference>
<evidence type="ECO:0000313" key="14">
    <source>
        <dbReference type="EMBL" id="AAW61939.1"/>
    </source>
</evidence>
<proteinExistence type="predicted"/>
<dbReference type="Proteomes" id="UP000006375">
    <property type="component" value="Chromosome"/>
</dbReference>
<keyword evidence="15" id="KW-1185">Reference proteome</keyword>
<evidence type="ECO:0000256" key="8">
    <source>
        <dbReference type="ARBA" id="ARBA00023065"/>
    </source>
</evidence>
<keyword evidence="4" id="KW-0410">Iron transport</keyword>
<dbReference type="GO" id="GO:0009279">
    <property type="term" value="C:cell outer membrane"/>
    <property type="evidence" value="ECO:0007669"/>
    <property type="project" value="UniProtKB-SubCell"/>
</dbReference>
<name>Q5FNV7_GLUOX</name>
<dbReference type="eggNOG" id="COG2801">
    <property type="taxonomic scope" value="Bacteria"/>
</dbReference>
<dbReference type="InterPro" id="IPR000531">
    <property type="entry name" value="Beta-barrel_TonB"/>
</dbReference>
<dbReference type="PANTHER" id="PTHR32552:SF68">
    <property type="entry name" value="FERRICHROME OUTER MEMBRANE TRANSPORTER_PHAGE RECEPTOR"/>
    <property type="match status" value="1"/>
</dbReference>
<dbReference type="AlphaFoldDB" id="Q5FNV7"/>
<reference evidence="14 15" key="1">
    <citation type="journal article" date="2005" name="Nat. Biotechnol.">
        <title>Complete genome sequence of the acetic acid bacterium Gluconobacter oxydans.</title>
        <authorList>
            <person name="Prust C."/>
            <person name="Hoffmeister M."/>
            <person name="Liesegang H."/>
            <person name="Wiezer A."/>
            <person name="Fricke W.F."/>
            <person name="Ehrenreich A."/>
            <person name="Gottschalk G."/>
            <person name="Deppenmeier U."/>
        </authorList>
    </citation>
    <scope>NUCLEOTIDE SEQUENCE [LARGE SCALE GENOMIC DNA]</scope>
    <source>
        <strain evidence="14 15">621H</strain>
    </source>
</reference>
<evidence type="ECO:0000256" key="9">
    <source>
        <dbReference type="ARBA" id="ARBA00023077"/>
    </source>
</evidence>
<feature type="compositionally biased region" description="Basic and acidic residues" evidence="12">
    <location>
        <begin position="47"/>
        <end position="60"/>
    </location>
</feature>
<comment type="subcellular location">
    <subcellularLocation>
        <location evidence="1">Cell outer membrane</location>
        <topology evidence="1">Multi-pass membrane protein</topology>
    </subcellularLocation>
</comment>
<dbReference type="InterPro" id="IPR039426">
    <property type="entry name" value="TonB-dep_rcpt-like"/>
</dbReference>
<evidence type="ECO:0000259" key="13">
    <source>
        <dbReference type="PROSITE" id="PS50994"/>
    </source>
</evidence>
<dbReference type="Gene3D" id="3.30.420.10">
    <property type="entry name" value="Ribonuclease H-like superfamily/Ribonuclease H"/>
    <property type="match status" value="1"/>
</dbReference>
<feature type="region of interest" description="Disordered" evidence="12">
    <location>
        <begin position="44"/>
        <end position="63"/>
    </location>
</feature>
<feature type="domain" description="Integrase catalytic" evidence="13">
    <location>
        <begin position="127"/>
        <end position="299"/>
    </location>
</feature>
<dbReference type="GO" id="GO:0015074">
    <property type="term" value="P:DNA integration"/>
    <property type="evidence" value="ECO:0007669"/>
    <property type="project" value="InterPro"/>
</dbReference>
<keyword evidence="2" id="KW-0813">Transport</keyword>
<evidence type="ECO:0000256" key="3">
    <source>
        <dbReference type="ARBA" id="ARBA00022452"/>
    </source>
</evidence>
<dbReference type="PROSITE" id="PS50994">
    <property type="entry name" value="INTEGRASE"/>
    <property type="match status" value="1"/>
</dbReference>
<protein>
    <submittedName>
        <fullName evidence="14">Transposase (Class I)/ siderophore receptor protein</fullName>
    </submittedName>
</protein>
<dbReference type="eggNOG" id="COG4773">
    <property type="taxonomic scope" value="Bacteria"/>
</dbReference>
<evidence type="ECO:0000256" key="10">
    <source>
        <dbReference type="ARBA" id="ARBA00023136"/>
    </source>
</evidence>